<gene>
    <name evidence="1" type="ORF">LAESUDRAFT_814690</name>
</gene>
<dbReference type="AlphaFoldDB" id="A0A165CT24"/>
<evidence type="ECO:0000313" key="1">
    <source>
        <dbReference type="EMBL" id="KZT03388.1"/>
    </source>
</evidence>
<dbReference type="GeneID" id="63831645"/>
<reference evidence="1 2" key="1">
    <citation type="journal article" date="2016" name="Mol. Biol. Evol.">
        <title>Comparative Genomics of Early-Diverging Mushroom-Forming Fungi Provides Insights into the Origins of Lignocellulose Decay Capabilities.</title>
        <authorList>
            <person name="Nagy L.G."/>
            <person name="Riley R."/>
            <person name="Tritt A."/>
            <person name="Adam C."/>
            <person name="Daum C."/>
            <person name="Floudas D."/>
            <person name="Sun H."/>
            <person name="Yadav J.S."/>
            <person name="Pangilinan J."/>
            <person name="Larsson K.H."/>
            <person name="Matsuura K."/>
            <person name="Barry K."/>
            <person name="Labutti K."/>
            <person name="Kuo R."/>
            <person name="Ohm R.A."/>
            <person name="Bhattacharya S.S."/>
            <person name="Shirouzu T."/>
            <person name="Yoshinaga Y."/>
            <person name="Martin F.M."/>
            <person name="Grigoriev I.V."/>
            <person name="Hibbett D.S."/>
        </authorList>
    </citation>
    <scope>NUCLEOTIDE SEQUENCE [LARGE SCALE GENOMIC DNA]</scope>
    <source>
        <strain evidence="1 2">93-53</strain>
    </source>
</reference>
<proteinExistence type="predicted"/>
<accession>A0A165CT24</accession>
<evidence type="ECO:0000313" key="2">
    <source>
        <dbReference type="Proteomes" id="UP000076871"/>
    </source>
</evidence>
<keyword evidence="2" id="KW-1185">Reference proteome</keyword>
<dbReference type="EMBL" id="KV427644">
    <property type="protein sequence ID" value="KZT03388.1"/>
    <property type="molecule type" value="Genomic_DNA"/>
</dbReference>
<dbReference type="Proteomes" id="UP000076871">
    <property type="component" value="Unassembled WGS sequence"/>
</dbReference>
<dbReference type="InParanoid" id="A0A165CT24"/>
<protein>
    <submittedName>
        <fullName evidence="1">Uncharacterized protein</fullName>
    </submittedName>
</protein>
<dbReference type="RefSeq" id="XP_040761128.1">
    <property type="nucleotide sequence ID" value="XM_040914618.1"/>
</dbReference>
<name>A0A165CT24_9APHY</name>
<sequence>MNFPQLVPSSHSRFLPVPHNLQVGTDVEVEYARQNLVKDAELPLPPIIDPYTAWLLSSTMRLPPLMATTLQDIPRMSVAVFAQAYMPQAIHFGLKGQPLDVGINLAHFERMRGLLSAEHVFNGLREPFFEMRLPYSLKEVILCIHWVSYSSVEFHRMIPLTYTGEGKNHLVTTHYILWCLIYYIKQFVKICSETACAPGADRRWVFAPDGKLRYEQLRLISMYRVSEDTFCVELKSQIVDSLECWKR</sequence>
<organism evidence="1 2">
    <name type="scientific">Laetiporus sulphureus 93-53</name>
    <dbReference type="NCBI Taxonomy" id="1314785"/>
    <lineage>
        <taxon>Eukaryota</taxon>
        <taxon>Fungi</taxon>
        <taxon>Dikarya</taxon>
        <taxon>Basidiomycota</taxon>
        <taxon>Agaricomycotina</taxon>
        <taxon>Agaricomycetes</taxon>
        <taxon>Polyporales</taxon>
        <taxon>Laetiporus</taxon>
    </lineage>
</organism>